<name>A0A9Q1GDV3_SYNKA</name>
<protein>
    <submittedName>
        <fullName evidence="1">Uncharacterized protein</fullName>
    </submittedName>
</protein>
<dbReference type="AlphaFoldDB" id="A0A9Q1GDV3"/>
<gene>
    <name evidence="1" type="ORF">SKAU_G00025610</name>
</gene>
<keyword evidence="2" id="KW-1185">Reference proteome</keyword>
<dbReference type="Proteomes" id="UP001152622">
    <property type="component" value="Chromosome 1"/>
</dbReference>
<proteinExistence type="predicted"/>
<evidence type="ECO:0000313" key="2">
    <source>
        <dbReference type="Proteomes" id="UP001152622"/>
    </source>
</evidence>
<dbReference type="EMBL" id="JAINUF010000001">
    <property type="protein sequence ID" value="KAJ8381783.1"/>
    <property type="molecule type" value="Genomic_DNA"/>
</dbReference>
<accession>A0A9Q1GDV3</accession>
<organism evidence="1 2">
    <name type="scientific">Synaphobranchus kaupii</name>
    <name type="common">Kaup's arrowtooth eel</name>
    <dbReference type="NCBI Taxonomy" id="118154"/>
    <lineage>
        <taxon>Eukaryota</taxon>
        <taxon>Metazoa</taxon>
        <taxon>Chordata</taxon>
        <taxon>Craniata</taxon>
        <taxon>Vertebrata</taxon>
        <taxon>Euteleostomi</taxon>
        <taxon>Actinopterygii</taxon>
        <taxon>Neopterygii</taxon>
        <taxon>Teleostei</taxon>
        <taxon>Anguilliformes</taxon>
        <taxon>Synaphobranchidae</taxon>
        <taxon>Synaphobranchus</taxon>
    </lineage>
</organism>
<reference evidence="1" key="1">
    <citation type="journal article" date="2023" name="Science">
        <title>Genome structures resolve the early diversification of teleost fishes.</title>
        <authorList>
            <person name="Parey E."/>
            <person name="Louis A."/>
            <person name="Montfort J."/>
            <person name="Bouchez O."/>
            <person name="Roques C."/>
            <person name="Iampietro C."/>
            <person name="Lluch J."/>
            <person name="Castinel A."/>
            <person name="Donnadieu C."/>
            <person name="Desvignes T."/>
            <person name="Floi Bucao C."/>
            <person name="Jouanno E."/>
            <person name="Wen M."/>
            <person name="Mejri S."/>
            <person name="Dirks R."/>
            <person name="Jansen H."/>
            <person name="Henkel C."/>
            <person name="Chen W.J."/>
            <person name="Zahm M."/>
            <person name="Cabau C."/>
            <person name="Klopp C."/>
            <person name="Thompson A.W."/>
            <person name="Robinson-Rechavi M."/>
            <person name="Braasch I."/>
            <person name="Lecointre G."/>
            <person name="Bobe J."/>
            <person name="Postlethwait J.H."/>
            <person name="Berthelot C."/>
            <person name="Roest Crollius H."/>
            <person name="Guiguen Y."/>
        </authorList>
    </citation>
    <scope>NUCLEOTIDE SEQUENCE</scope>
    <source>
        <strain evidence="1">WJC10195</strain>
    </source>
</reference>
<comment type="caution">
    <text evidence="1">The sequence shown here is derived from an EMBL/GenBank/DDBJ whole genome shotgun (WGS) entry which is preliminary data.</text>
</comment>
<evidence type="ECO:0000313" key="1">
    <source>
        <dbReference type="EMBL" id="KAJ8381783.1"/>
    </source>
</evidence>
<sequence>MLMVDCSPRCPPQGSSWACCIMVILHWRGIVRVWRLGTAAGHNVHLSWGCGNGGVSASRCVFLSSEVPIVTEELSVGCENSHG</sequence>